<comment type="caution">
    <text evidence="1">The sequence shown here is derived from an EMBL/GenBank/DDBJ whole genome shotgun (WGS) entry which is preliminary data.</text>
</comment>
<evidence type="ECO:0000313" key="1">
    <source>
        <dbReference type="EMBL" id="KAK8221952.1"/>
    </source>
</evidence>
<keyword evidence="2" id="KW-1185">Reference proteome</keyword>
<name>A0ACC3SP64_9PEZI</name>
<accession>A0ACC3SP64</accession>
<gene>
    <name evidence="1" type="ORF">M8818_000119</name>
</gene>
<dbReference type="EMBL" id="JAMKPW020000001">
    <property type="protein sequence ID" value="KAK8221952.1"/>
    <property type="molecule type" value="Genomic_DNA"/>
</dbReference>
<dbReference type="Proteomes" id="UP001320706">
    <property type="component" value="Unassembled WGS sequence"/>
</dbReference>
<sequence>MPKTKETRLPLKGENPKKAPKLSETARKAPPHSEEIVVDSDSEGSTSDSSSGHSSGSESDPEKRRNTKKPNVKRAKETEPADPPVPDDSEESSSDSEDEIAADGAKGGLQDTVIPANGAEDEESSDESEGEDDESEEEAPAAKTNGAKSKAQEQALSKEARKEASNAGAAAVTFAPPPGFAPVDVRKAKKSTVDSLLSSSSLGSKQIWHITAPSSVPISQITSVSLSQTQNHQSILNHKGTEYTLAEDASKEGNHQTRVLVPTDTGKGYASVDAPVSRTLHLQQVVRIPNLHTQQLNPAMKPDNAATVQQPSVRRARPQPKGLRMRSKPIGFGTGDVGALGSDDDSDLDADGDVEMGTADSSAKTFQAPRGTDARGEKRKLEDGETPRKDKKRRLQEEKASKAEDALVDGTNAEVPMTKEEKARRKEEKRARKERKKSGMSDA</sequence>
<organism evidence="1 2">
    <name type="scientific">Zalaria obscura</name>
    <dbReference type="NCBI Taxonomy" id="2024903"/>
    <lineage>
        <taxon>Eukaryota</taxon>
        <taxon>Fungi</taxon>
        <taxon>Dikarya</taxon>
        <taxon>Ascomycota</taxon>
        <taxon>Pezizomycotina</taxon>
        <taxon>Dothideomycetes</taxon>
        <taxon>Dothideomycetidae</taxon>
        <taxon>Dothideales</taxon>
        <taxon>Zalariaceae</taxon>
        <taxon>Zalaria</taxon>
    </lineage>
</organism>
<proteinExistence type="predicted"/>
<protein>
    <submittedName>
        <fullName evidence="1">Uncharacterized protein</fullName>
    </submittedName>
</protein>
<evidence type="ECO:0000313" key="2">
    <source>
        <dbReference type="Proteomes" id="UP001320706"/>
    </source>
</evidence>
<reference evidence="1" key="1">
    <citation type="submission" date="2024-02" db="EMBL/GenBank/DDBJ databases">
        <title>Metagenome Assembled Genome of Zalaria obscura JY119.</title>
        <authorList>
            <person name="Vighnesh L."/>
            <person name="Jagadeeshwari U."/>
            <person name="Venkata Ramana C."/>
            <person name="Sasikala C."/>
        </authorList>
    </citation>
    <scope>NUCLEOTIDE SEQUENCE</scope>
    <source>
        <strain evidence="1">JY119</strain>
    </source>
</reference>